<evidence type="ECO:0000313" key="4">
    <source>
        <dbReference type="Proteomes" id="UP000811609"/>
    </source>
</evidence>
<name>A0A8T1QER8_CARIL</name>
<evidence type="ECO:0000313" key="3">
    <source>
        <dbReference type="EMBL" id="KAG6652887.1"/>
    </source>
</evidence>
<reference evidence="3" key="1">
    <citation type="submission" date="2020-12" db="EMBL/GenBank/DDBJ databases">
        <title>WGS assembly of Carya illinoinensis cv. Pawnee.</title>
        <authorList>
            <person name="Platts A."/>
            <person name="Shu S."/>
            <person name="Wright S."/>
            <person name="Barry K."/>
            <person name="Edger P."/>
            <person name="Pires J.C."/>
            <person name="Schmutz J."/>
        </authorList>
    </citation>
    <scope>NUCLEOTIDE SEQUENCE</scope>
    <source>
        <tissue evidence="3">Leaf</tissue>
    </source>
</reference>
<evidence type="ECO:0000256" key="1">
    <source>
        <dbReference type="SAM" id="MobiDB-lite"/>
    </source>
</evidence>
<dbReference type="EMBL" id="CM031813">
    <property type="protein sequence ID" value="KAG6652887.1"/>
    <property type="molecule type" value="Genomic_DNA"/>
</dbReference>
<keyword evidence="2" id="KW-0472">Membrane</keyword>
<dbReference type="Proteomes" id="UP000811609">
    <property type="component" value="Chromosome 5"/>
</dbReference>
<dbReference type="AlphaFoldDB" id="A0A8T1QER8"/>
<feature type="region of interest" description="Disordered" evidence="1">
    <location>
        <begin position="104"/>
        <end position="132"/>
    </location>
</feature>
<feature type="transmembrane region" description="Helical" evidence="2">
    <location>
        <begin position="54"/>
        <end position="75"/>
    </location>
</feature>
<feature type="compositionally biased region" description="Basic residues" evidence="1">
    <location>
        <begin position="122"/>
        <end position="132"/>
    </location>
</feature>
<keyword evidence="2" id="KW-1133">Transmembrane helix</keyword>
<sequence length="132" mass="14799">MLPTMQLCLIYHIGVICSYNELCMPYARLSRNNSFAGEILGNPVPSKRSFLLSFYQFFSLWVLSHSGLFFLSIYLSTSSENGRGKLQKKTISSYDMFSVASKSNTTKKFKHTQAAPTPGPTKKNKQVAKRGS</sequence>
<accession>A0A8T1QER8</accession>
<protein>
    <submittedName>
        <fullName evidence="3">Uncharacterized protein</fullName>
    </submittedName>
</protein>
<keyword evidence="2" id="KW-0812">Transmembrane</keyword>
<keyword evidence="4" id="KW-1185">Reference proteome</keyword>
<comment type="caution">
    <text evidence="3">The sequence shown here is derived from an EMBL/GenBank/DDBJ whole genome shotgun (WGS) entry which is preliminary data.</text>
</comment>
<evidence type="ECO:0000256" key="2">
    <source>
        <dbReference type="SAM" id="Phobius"/>
    </source>
</evidence>
<organism evidence="3 4">
    <name type="scientific">Carya illinoinensis</name>
    <name type="common">Pecan</name>
    <dbReference type="NCBI Taxonomy" id="32201"/>
    <lineage>
        <taxon>Eukaryota</taxon>
        <taxon>Viridiplantae</taxon>
        <taxon>Streptophyta</taxon>
        <taxon>Embryophyta</taxon>
        <taxon>Tracheophyta</taxon>
        <taxon>Spermatophyta</taxon>
        <taxon>Magnoliopsida</taxon>
        <taxon>eudicotyledons</taxon>
        <taxon>Gunneridae</taxon>
        <taxon>Pentapetalae</taxon>
        <taxon>rosids</taxon>
        <taxon>fabids</taxon>
        <taxon>Fagales</taxon>
        <taxon>Juglandaceae</taxon>
        <taxon>Carya</taxon>
    </lineage>
</organism>
<gene>
    <name evidence="3" type="ORF">CIPAW_05G036300</name>
</gene>
<proteinExistence type="predicted"/>